<dbReference type="PANTHER" id="PTHR38117:SF1">
    <property type="entry name" value="DUF3074 DOMAIN-CONTAINING PROTEIN"/>
    <property type="match status" value="1"/>
</dbReference>
<evidence type="ECO:0000259" key="2">
    <source>
        <dbReference type="Pfam" id="PF23155"/>
    </source>
</evidence>
<comment type="caution">
    <text evidence="3">The sequence shown here is derived from an EMBL/GenBank/DDBJ whole genome shotgun (WGS) entry which is preliminary data.</text>
</comment>
<dbReference type="Pfam" id="PF23155">
    <property type="entry name" value="DUF7053"/>
    <property type="match status" value="1"/>
</dbReference>
<proteinExistence type="predicted"/>
<feature type="compositionally biased region" description="Pro residues" evidence="1">
    <location>
        <begin position="48"/>
        <end position="60"/>
    </location>
</feature>
<organism evidence="3 4">
    <name type="scientific">Staphylotrichum tortipilum</name>
    <dbReference type="NCBI Taxonomy" id="2831512"/>
    <lineage>
        <taxon>Eukaryota</taxon>
        <taxon>Fungi</taxon>
        <taxon>Dikarya</taxon>
        <taxon>Ascomycota</taxon>
        <taxon>Pezizomycotina</taxon>
        <taxon>Sordariomycetes</taxon>
        <taxon>Sordariomycetidae</taxon>
        <taxon>Sordariales</taxon>
        <taxon>Chaetomiaceae</taxon>
        <taxon>Staphylotrichum</taxon>
    </lineage>
</organism>
<reference evidence="3" key="1">
    <citation type="journal article" date="2023" name="Mol. Phylogenet. Evol.">
        <title>Genome-scale phylogeny and comparative genomics of the fungal order Sordariales.</title>
        <authorList>
            <person name="Hensen N."/>
            <person name="Bonometti L."/>
            <person name="Westerberg I."/>
            <person name="Brannstrom I.O."/>
            <person name="Guillou S."/>
            <person name="Cros-Aarteil S."/>
            <person name="Calhoun S."/>
            <person name="Haridas S."/>
            <person name="Kuo A."/>
            <person name="Mondo S."/>
            <person name="Pangilinan J."/>
            <person name="Riley R."/>
            <person name="LaButti K."/>
            <person name="Andreopoulos B."/>
            <person name="Lipzen A."/>
            <person name="Chen C."/>
            <person name="Yan M."/>
            <person name="Daum C."/>
            <person name="Ng V."/>
            <person name="Clum A."/>
            <person name="Steindorff A."/>
            <person name="Ohm R.A."/>
            <person name="Martin F."/>
            <person name="Silar P."/>
            <person name="Natvig D.O."/>
            <person name="Lalanne C."/>
            <person name="Gautier V."/>
            <person name="Ament-Velasquez S.L."/>
            <person name="Kruys A."/>
            <person name="Hutchinson M.I."/>
            <person name="Powell A.J."/>
            <person name="Barry K."/>
            <person name="Miller A.N."/>
            <person name="Grigoriev I.V."/>
            <person name="Debuchy R."/>
            <person name="Gladieux P."/>
            <person name="Hiltunen Thoren M."/>
            <person name="Johannesson H."/>
        </authorList>
    </citation>
    <scope>NUCLEOTIDE SEQUENCE</scope>
    <source>
        <strain evidence="3">CBS 103.79</strain>
    </source>
</reference>
<evidence type="ECO:0000313" key="3">
    <source>
        <dbReference type="EMBL" id="KAK3904616.1"/>
    </source>
</evidence>
<dbReference type="Proteomes" id="UP001303889">
    <property type="component" value="Unassembled WGS sequence"/>
</dbReference>
<dbReference type="InterPro" id="IPR055481">
    <property type="entry name" value="DUF7053"/>
</dbReference>
<accession>A0AAN6MQJ3</accession>
<feature type="compositionally biased region" description="Low complexity" evidence="1">
    <location>
        <begin position="73"/>
        <end position="84"/>
    </location>
</feature>
<keyword evidence="4" id="KW-1185">Reference proteome</keyword>
<name>A0AAN6MQJ3_9PEZI</name>
<gene>
    <name evidence="3" type="ORF">C8A05DRAFT_31593</name>
</gene>
<dbReference type="PANTHER" id="PTHR38117">
    <property type="entry name" value="NACHT AND WD40 DOMAIN PROTEIN"/>
    <property type="match status" value="1"/>
</dbReference>
<evidence type="ECO:0000256" key="1">
    <source>
        <dbReference type="SAM" id="MobiDB-lite"/>
    </source>
</evidence>
<dbReference type="AlphaFoldDB" id="A0AAN6MQJ3"/>
<protein>
    <recommendedName>
        <fullName evidence="2">DUF7053 domain-containing protein</fullName>
    </recommendedName>
</protein>
<reference evidence="3" key="2">
    <citation type="submission" date="2023-05" db="EMBL/GenBank/DDBJ databases">
        <authorList>
            <consortium name="Lawrence Berkeley National Laboratory"/>
            <person name="Steindorff A."/>
            <person name="Hensen N."/>
            <person name="Bonometti L."/>
            <person name="Westerberg I."/>
            <person name="Brannstrom I.O."/>
            <person name="Guillou S."/>
            <person name="Cros-Aarteil S."/>
            <person name="Calhoun S."/>
            <person name="Haridas S."/>
            <person name="Kuo A."/>
            <person name="Mondo S."/>
            <person name="Pangilinan J."/>
            <person name="Riley R."/>
            <person name="Labutti K."/>
            <person name="Andreopoulos B."/>
            <person name="Lipzen A."/>
            <person name="Chen C."/>
            <person name="Yanf M."/>
            <person name="Daum C."/>
            <person name="Ng V."/>
            <person name="Clum A."/>
            <person name="Ohm R."/>
            <person name="Martin F."/>
            <person name="Silar P."/>
            <person name="Natvig D."/>
            <person name="Lalanne C."/>
            <person name="Gautier V."/>
            <person name="Ament-Velasquez S.L."/>
            <person name="Kruys A."/>
            <person name="Hutchinson M.I."/>
            <person name="Powell A.J."/>
            <person name="Barry K."/>
            <person name="Miller A.N."/>
            <person name="Grigoriev I.V."/>
            <person name="Debuchy R."/>
            <person name="Gladieux P."/>
            <person name="Thoren M.H."/>
            <person name="Johannesson H."/>
        </authorList>
    </citation>
    <scope>NUCLEOTIDE SEQUENCE</scope>
    <source>
        <strain evidence="3">CBS 103.79</strain>
    </source>
</reference>
<evidence type="ECO:0000313" key="4">
    <source>
        <dbReference type="Proteomes" id="UP001303889"/>
    </source>
</evidence>
<sequence length="217" mass="23194">MASFLSTTATLSHTTPLPAGTTTAQALAMLSDRAFFLSCDPHMSAYEPIPPSSLTPPPTLPDTVRSHVRPRPSDASPAGSSSAAEGEDGGGKDEEGEEEPLAQECYRVTDIVHAIPAGIWDTKVVSTYEFTDIEDGLFVRIRSPMSVTMETFWRVREAGGGGEVEGSGSGGEKGLELVEEVTMRCSRLLVGIVKGQCEAEWVKIHAKMVGRLEEGLK</sequence>
<feature type="domain" description="DUF7053" evidence="2">
    <location>
        <begin position="7"/>
        <end position="213"/>
    </location>
</feature>
<dbReference type="EMBL" id="MU855390">
    <property type="protein sequence ID" value="KAK3904616.1"/>
    <property type="molecule type" value="Genomic_DNA"/>
</dbReference>
<feature type="region of interest" description="Disordered" evidence="1">
    <location>
        <begin position="48"/>
        <end position="101"/>
    </location>
</feature>